<reference evidence="1 2" key="1">
    <citation type="journal article" date="2022" name="Plant J.">
        <title>Chromosome-level genome of Camellia lanceoleosa provides a valuable resource for understanding genome evolution and self-incompatibility.</title>
        <authorList>
            <person name="Gong W."/>
            <person name="Xiao S."/>
            <person name="Wang L."/>
            <person name="Liao Z."/>
            <person name="Chang Y."/>
            <person name="Mo W."/>
            <person name="Hu G."/>
            <person name="Li W."/>
            <person name="Zhao G."/>
            <person name="Zhu H."/>
            <person name="Hu X."/>
            <person name="Ji K."/>
            <person name="Xiang X."/>
            <person name="Song Q."/>
            <person name="Yuan D."/>
            <person name="Jin S."/>
            <person name="Zhang L."/>
        </authorList>
    </citation>
    <scope>NUCLEOTIDE SEQUENCE [LARGE SCALE GENOMIC DNA]</scope>
    <source>
        <strain evidence="1">SQ_2022a</strain>
    </source>
</reference>
<organism evidence="1 2">
    <name type="scientific">Camellia lanceoleosa</name>
    <dbReference type="NCBI Taxonomy" id="1840588"/>
    <lineage>
        <taxon>Eukaryota</taxon>
        <taxon>Viridiplantae</taxon>
        <taxon>Streptophyta</taxon>
        <taxon>Embryophyta</taxon>
        <taxon>Tracheophyta</taxon>
        <taxon>Spermatophyta</taxon>
        <taxon>Magnoliopsida</taxon>
        <taxon>eudicotyledons</taxon>
        <taxon>Gunneridae</taxon>
        <taxon>Pentapetalae</taxon>
        <taxon>asterids</taxon>
        <taxon>Ericales</taxon>
        <taxon>Theaceae</taxon>
        <taxon>Camellia</taxon>
    </lineage>
</organism>
<dbReference type="Proteomes" id="UP001060215">
    <property type="component" value="Chromosome 6"/>
</dbReference>
<comment type="caution">
    <text evidence="1">The sequence shown here is derived from an EMBL/GenBank/DDBJ whole genome shotgun (WGS) entry which is preliminary data.</text>
</comment>
<name>A0ACC0I5N0_9ERIC</name>
<proteinExistence type="predicted"/>
<accession>A0ACC0I5N0</accession>
<dbReference type="EMBL" id="CM045763">
    <property type="protein sequence ID" value="KAI8021182.1"/>
    <property type="molecule type" value="Genomic_DNA"/>
</dbReference>
<keyword evidence="2" id="KW-1185">Reference proteome</keyword>
<evidence type="ECO:0000313" key="1">
    <source>
        <dbReference type="EMBL" id="KAI8021182.1"/>
    </source>
</evidence>
<sequence length="199" mass="22054">MVKKLEQAARRLAKCVNYVGAATVEYLYSMDTGEYYFLELNPQLQNTVTEWIAEINLPAAQVAMGMGIPLWRIPGGNPRIQKLVADHPVIVCSAAMVSEYALDDVGSGSHVHLSLWENGKDIFMASGGHSKHGMSKVGEEFMAGVLNHLPSILAFTAPLPNRRNLHWHVECAREKGFTFANCAKGNQQYIGHLCMILWL</sequence>
<protein>
    <submittedName>
        <fullName evidence="1">Acetyl-CoA carboxylase 1</fullName>
    </submittedName>
</protein>
<gene>
    <name evidence="1" type="ORF">LOK49_LG03G01488</name>
</gene>
<evidence type="ECO:0000313" key="2">
    <source>
        <dbReference type="Proteomes" id="UP001060215"/>
    </source>
</evidence>